<dbReference type="Pfam" id="PF11303">
    <property type="entry name" value="DUF3105"/>
    <property type="match status" value="1"/>
</dbReference>
<evidence type="ECO:0000313" key="3">
    <source>
        <dbReference type="EMBL" id="KAL0268504.1"/>
    </source>
</evidence>
<reference evidence="3" key="1">
    <citation type="journal article" date="2024" name="Gigascience">
        <title>Chromosome-level genome of the poultry shaft louse Menopon gallinae provides insight into the host-switching and adaptive evolution of parasitic lice.</title>
        <authorList>
            <person name="Xu Y."/>
            <person name="Ma L."/>
            <person name="Liu S."/>
            <person name="Liang Y."/>
            <person name="Liu Q."/>
            <person name="He Z."/>
            <person name="Tian L."/>
            <person name="Duan Y."/>
            <person name="Cai W."/>
            <person name="Li H."/>
            <person name="Song F."/>
        </authorList>
    </citation>
    <scope>NUCLEOTIDE SEQUENCE</scope>
    <source>
        <strain evidence="3">Cailab_2023a</strain>
    </source>
</reference>
<keyword evidence="2" id="KW-0472">Membrane</keyword>
<comment type="caution">
    <text evidence="3">The sequence shown here is derived from an EMBL/GenBank/DDBJ whole genome shotgun (WGS) entry which is preliminary data.</text>
</comment>
<feature type="transmembrane region" description="Helical" evidence="2">
    <location>
        <begin position="7"/>
        <end position="24"/>
    </location>
</feature>
<sequence length="268" mass="31105">MPHYLSLFYYLLLIFYITSFNPVLSGRFTTEDPASWTGIWFPEKPSSLTKQEKVKSETKSRPMGEKNPDCDDGKTNLSIDWNGALQDYICLNPRNRFFPNASIHSKIEYENIPKLYMAPHFCMQMSIEYKSKLPTFGPHRPLWPKYGEYKYVPKQRWLHTLEHGGIVALYHPCADLSEIKLLKKVVKGCLRRHVITPTSDLTPERPFALVAWGVRFTMPTVNVMDVQRFIKEHALQGPEKLADEGQYEFLLLKEAKIISDFNDSRLCP</sequence>
<feature type="compositionally biased region" description="Basic and acidic residues" evidence="1">
    <location>
        <begin position="50"/>
        <end position="69"/>
    </location>
</feature>
<dbReference type="EMBL" id="JARGDH010000005">
    <property type="protein sequence ID" value="KAL0268504.1"/>
    <property type="molecule type" value="Genomic_DNA"/>
</dbReference>
<gene>
    <name evidence="3" type="ORF">PYX00_010423</name>
</gene>
<name>A0AAW2HFF3_9NEOP</name>
<feature type="region of interest" description="Disordered" evidence="1">
    <location>
        <begin position="47"/>
        <end position="69"/>
    </location>
</feature>
<dbReference type="InterPro" id="IPR021454">
    <property type="entry name" value="DUF3105"/>
</dbReference>
<accession>A0AAW2HFF3</accession>
<evidence type="ECO:0000256" key="1">
    <source>
        <dbReference type="SAM" id="MobiDB-lite"/>
    </source>
</evidence>
<keyword evidence="2" id="KW-0812">Transmembrane</keyword>
<protein>
    <submittedName>
        <fullName evidence="3">Uncharacterized protein</fullName>
    </submittedName>
</protein>
<dbReference type="GO" id="GO:0005737">
    <property type="term" value="C:cytoplasm"/>
    <property type="evidence" value="ECO:0007669"/>
    <property type="project" value="TreeGrafter"/>
</dbReference>
<dbReference type="AlphaFoldDB" id="A0AAW2HFF3"/>
<proteinExistence type="predicted"/>
<keyword evidence="2" id="KW-1133">Transmembrane helix</keyword>
<organism evidence="3">
    <name type="scientific">Menopon gallinae</name>
    <name type="common">poultry shaft louse</name>
    <dbReference type="NCBI Taxonomy" id="328185"/>
    <lineage>
        <taxon>Eukaryota</taxon>
        <taxon>Metazoa</taxon>
        <taxon>Ecdysozoa</taxon>
        <taxon>Arthropoda</taxon>
        <taxon>Hexapoda</taxon>
        <taxon>Insecta</taxon>
        <taxon>Pterygota</taxon>
        <taxon>Neoptera</taxon>
        <taxon>Paraneoptera</taxon>
        <taxon>Psocodea</taxon>
        <taxon>Troctomorpha</taxon>
        <taxon>Phthiraptera</taxon>
        <taxon>Amblycera</taxon>
        <taxon>Menoponidae</taxon>
        <taxon>Menopon</taxon>
    </lineage>
</organism>
<evidence type="ECO:0000256" key="2">
    <source>
        <dbReference type="SAM" id="Phobius"/>
    </source>
</evidence>
<dbReference type="PANTHER" id="PTHR34179:SF1">
    <property type="entry name" value="TUMOR PROTEIN P53-INDUCIBLE PROTEIN 13"/>
    <property type="match status" value="1"/>
</dbReference>
<dbReference type="PANTHER" id="PTHR34179">
    <property type="entry name" value="TUMOR PROTEIN P53-INDUCIBLE PROTEIN 13"/>
    <property type="match status" value="1"/>
</dbReference>